<dbReference type="Gene3D" id="2.60.40.1120">
    <property type="entry name" value="Carboxypeptidase-like, regulatory domain"/>
    <property type="match status" value="1"/>
</dbReference>
<dbReference type="InterPro" id="IPR012910">
    <property type="entry name" value="Plug_dom"/>
</dbReference>
<dbReference type="SUPFAM" id="SSF49464">
    <property type="entry name" value="Carboxypeptidase regulatory domain-like"/>
    <property type="match status" value="1"/>
</dbReference>
<keyword evidence="2" id="KW-0813">Transport</keyword>
<gene>
    <name evidence="15" type="ORF">APS56_03195</name>
</gene>
<dbReference type="EMBL" id="CP012898">
    <property type="protein sequence ID" value="ALJ06709.1"/>
    <property type="molecule type" value="Genomic_DNA"/>
</dbReference>
<feature type="domain" description="TonB-dependent receptor-like beta-barrel" evidence="13">
    <location>
        <begin position="339"/>
        <end position="888"/>
    </location>
</feature>
<dbReference type="KEGG" id="ahz:APS56_03195"/>
<proteinExistence type="inferred from homology"/>
<dbReference type="RefSeq" id="WP_054731110.1">
    <property type="nucleotide sequence ID" value="NZ_CP012898.1"/>
</dbReference>
<dbReference type="Gene3D" id="2.40.170.20">
    <property type="entry name" value="TonB-dependent receptor, beta-barrel domain"/>
    <property type="match status" value="1"/>
</dbReference>
<reference evidence="15 16" key="1">
    <citation type="submission" date="2015-10" db="EMBL/GenBank/DDBJ databases">
        <authorList>
            <person name="Gilbert D.G."/>
        </authorList>
    </citation>
    <scope>NUCLEOTIDE SEQUENCE [LARGE SCALE GENOMIC DNA]</scope>
    <source>
        <strain evidence="16">HZ-22</strain>
    </source>
</reference>
<comment type="similarity">
    <text evidence="12">Belongs to the TonB-dependent receptor family.</text>
</comment>
<evidence type="ECO:0000259" key="13">
    <source>
        <dbReference type="Pfam" id="PF00593"/>
    </source>
</evidence>
<keyword evidence="4" id="KW-0410">Iron transport</keyword>
<keyword evidence="5" id="KW-0812">Transmembrane</keyword>
<dbReference type="Pfam" id="PF07715">
    <property type="entry name" value="Plug"/>
    <property type="match status" value="1"/>
</dbReference>
<dbReference type="GO" id="GO:0009279">
    <property type="term" value="C:cell outer membrane"/>
    <property type="evidence" value="ECO:0007669"/>
    <property type="project" value="UniProtKB-SubCell"/>
</dbReference>
<name>A0A0P0DCM3_9FLAO</name>
<dbReference type="AlphaFoldDB" id="A0A0P0DCM3"/>
<evidence type="ECO:0000256" key="11">
    <source>
        <dbReference type="ARBA" id="ARBA00023237"/>
    </source>
</evidence>
<dbReference type="PATRIC" id="fig|1736674.3.peg.663"/>
<evidence type="ECO:0000256" key="4">
    <source>
        <dbReference type="ARBA" id="ARBA00022496"/>
    </source>
</evidence>
<keyword evidence="16" id="KW-1185">Reference proteome</keyword>
<dbReference type="Proteomes" id="UP000057981">
    <property type="component" value="Chromosome"/>
</dbReference>
<dbReference type="InterPro" id="IPR037066">
    <property type="entry name" value="Plug_dom_sf"/>
</dbReference>
<keyword evidence="7" id="KW-0408">Iron</keyword>
<evidence type="ECO:0000313" key="16">
    <source>
        <dbReference type="Proteomes" id="UP000057981"/>
    </source>
</evidence>
<accession>A0A0P0DCM3</accession>
<dbReference type="InterPro" id="IPR039426">
    <property type="entry name" value="TonB-dep_rcpt-like"/>
</dbReference>
<dbReference type="Gene3D" id="2.170.130.10">
    <property type="entry name" value="TonB-dependent receptor, plug domain"/>
    <property type="match status" value="1"/>
</dbReference>
<evidence type="ECO:0000256" key="10">
    <source>
        <dbReference type="ARBA" id="ARBA00023136"/>
    </source>
</evidence>
<dbReference type="OrthoDB" id="1122665at2"/>
<protein>
    <submittedName>
        <fullName evidence="15">TonB-dependent receptor</fullName>
    </submittedName>
</protein>
<keyword evidence="9 12" id="KW-0798">TonB box</keyword>
<dbReference type="STRING" id="1736674.APS56_03195"/>
<keyword evidence="6" id="KW-0732">Signal</keyword>
<evidence type="ECO:0000256" key="12">
    <source>
        <dbReference type="RuleBase" id="RU003357"/>
    </source>
</evidence>
<comment type="subcellular location">
    <subcellularLocation>
        <location evidence="1">Cell outer membrane</location>
        <topology evidence="1">Multi-pass membrane protein</topology>
    </subcellularLocation>
</comment>
<dbReference type="GO" id="GO:0015344">
    <property type="term" value="F:siderophore uptake transmembrane transporter activity"/>
    <property type="evidence" value="ECO:0007669"/>
    <property type="project" value="TreeGrafter"/>
</dbReference>
<evidence type="ECO:0000256" key="5">
    <source>
        <dbReference type="ARBA" id="ARBA00022692"/>
    </source>
</evidence>
<dbReference type="Pfam" id="PF00593">
    <property type="entry name" value="TonB_dep_Rec_b-barrel"/>
    <property type="match status" value="1"/>
</dbReference>
<keyword evidence="8" id="KW-0406">Ion transport</keyword>
<evidence type="ECO:0000256" key="7">
    <source>
        <dbReference type="ARBA" id="ARBA00023004"/>
    </source>
</evidence>
<dbReference type="InterPro" id="IPR036942">
    <property type="entry name" value="Beta-barrel_TonB_sf"/>
</dbReference>
<evidence type="ECO:0000313" key="15">
    <source>
        <dbReference type="EMBL" id="ALJ06709.1"/>
    </source>
</evidence>
<evidence type="ECO:0000256" key="3">
    <source>
        <dbReference type="ARBA" id="ARBA00022452"/>
    </source>
</evidence>
<evidence type="ECO:0000256" key="9">
    <source>
        <dbReference type="ARBA" id="ARBA00023077"/>
    </source>
</evidence>
<keyword evidence="3" id="KW-1134">Transmembrane beta strand</keyword>
<evidence type="ECO:0000256" key="2">
    <source>
        <dbReference type="ARBA" id="ARBA00022448"/>
    </source>
</evidence>
<dbReference type="PANTHER" id="PTHR32552">
    <property type="entry name" value="FERRICHROME IRON RECEPTOR-RELATED"/>
    <property type="match status" value="1"/>
</dbReference>
<dbReference type="Pfam" id="PF13715">
    <property type="entry name" value="CarbopepD_reg_2"/>
    <property type="match status" value="1"/>
</dbReference>
<dbReference type="SUPFAM" id="SSF56935">
    <property type="entry name" value="Porins"/>
    <property type="match status" value="1"/>
</dbReference>
<dbReference type="InterPro" id="IPR008969">
    <property type="entry name" value="CarboxyPept-like_regulatory"/>
</dbReference>
<keyword evidence="11" id="KW-0998">Cell outer membrane</keyword>
<feature type="domain" description="TonB-dependent receptor plug" evidence="14">
    <location>
        <begin position="122"/>
        <end position="235"/>
    </location>
</feature>
<keyword evidence="10 12" id="KW-0472">Membrane</keyword>
<organism evidence="15 16">
    <name type="scientific">Pseudalgibacter alginicilyticus</name>
    <dbReference type="NCBI Taxonomy" id="1736674"/>
    <lineage>
        <taxon>Bacteria</taxon>
        <taxon>Pseudomonadati</taxon>
        <taxon>Bacteroidota</taxon>
        <taxon>Flavobacteriia</taxon>
        <taxon>Flavobacteriales</taxon>
        <taxon>Flavobacteriaceae</taxon>
        <taxon>Pseudalgibacter</taxon>
    </lineage>
</organism>
<evidence type="ECO:0000256" key="6">
    <source>
        <dbReference type="ARBA" id="ARBA00022729"/>
    </source>
</evidence>
<evidence type="ECO:0000256" key="1">
    <source>
        <dbReference type="ARBA" id="ARBA00004571"/>
    </source>
</evidence>
<evidence type="ECO:0000256" key="8">
    <source>
        <dbReference type="ARBA" id="ARBA00023065"/>
    </source>
</evidence>
<keyword evidence="15" id="KW-0675">Receptor</keyword>
<evidence type="ECO:0000259" key="14">
    <source>
        <dbReference type="Pfam" id="PF07715"/>
    </source>
</evidence>
<dbReference type="InterPro" id="IPR000531">
    <property type="entry name" value="Beta-barrel_TonB"/>
</dbReference>
<dbReference type="PANTHER" id="PTHR32552:SF89">
    <property type="entry name" value="CATECHOLATE SIDEROPHORE RECEPTOR FIU"/>
    <property type="match status" value="1"/>
</dbReference>
<sequence>MKQLKKNILFFIMLVIYNTVLGQVNIKGVVNDTNGNALEGVNVVIKGTNFFDITDSQGVFEINDVVSGNYILSISHIGFKTSYKSIDVDKDNLSFLFVLEDDLLNLQTIVVTGTFEPRIQLESSTSVSSLELKVLRQVTPRGTADLLQNISGTFTDASAGEVFTKVYTRGISASAEDDFGWYYISLQEDGLPVSLVQHSYYSPDIFHRLDLSTKRVEAIRGGSASITALNAPGGIYNFISHDERSHFGGEIQLQSGLQGEGNPLYKVDAILGGPLGNNWFFNVGGHYRYDDGARNTDFVFSKGGQFKFNVLKKYSRGYLKFYGKILDDYTNRWTGVAATDWNDPKPAFDQDFNTTALMMPAFDVSIPDGRNLTQGATNSFNPSKGLYARDLAFGFDLLQDLGYNWSIRNNTKFSTKDAIWQTSISNAFVSLNDPTAYFISDTSGSTFPLGQVVFRNAISGLEIARLDNSGIFGGNPIEYIGNGTLPNDAIMGTSAWYKDNKANEWMNQLTLRKQWKNHDFNMGFSLGFSDTSLFTQGSFGYVTYEPNPKMLQVTLENPGEPIIYLSDENGVSNYGGLFYVNSQAQVSQVATFVNDRWKIADKFYLDLGLRLETIGHKGSKDRYAPIEEVGGVDGDVNTAFDNSLNVFTGEQDIFNFNYTYLSYSVGVNYKIEDEASLFARVSKGNKAPELNYYFNNFDNVPVNSKGEIQEINQLELGLKYNLKDFSFVSTAFWSQLKNISVSDFAFDENDSSIFYTPNQSNRSKTIGLEWESIYTPFQNMTFRFNGVVQNPKATSWTVYDAAGSVDISDDSIQDFSGNQLPFNPKLMFNLSTEYQKDQISAFFKWQFMGKREGNVANAFQLPAYSIFNLGTGYTFNKHLSVNLLITNLFNSEGLANFFGANSFGVSANGVTTDFIQANPDASFVVVPVLPRATVLKLNYVF</sequence>